<dbReference type="PANTHER" id="PTHR43065">
    <property type="entry name" value="SENSOR HISTIDINE KINASE"/>
    <property type="match status" value="1"/>
</dbReference>
<dbReference type="AlphaFoldDB" id="A0A0F7K0D6"/>
<dbReference type="EC" id="2.7.13.3" evidence="2"/>
<evidence type="ECO:0000256" key="8">
    <source>
        <dbReference type="ARBA" id="ARBA00023012"/>
    </source>
</evidence>
<evidence type="ECO:0000313" key="12">
    <source>
        <dbReference type="Proteomes" id="UP000034410"/>
    </source>
</evidence>
<dbReference type="PROSITE" id="PS50113">
    <property type="entry name" value="PAC"/>
    <property type="match status" value="2"/>
</dbReference>
<keyword evidence="6" id="KW-0418">Kinase</keyword>
<dbReference type="Gene3D" id="3.30.565.10">
    <property type="entry name" value="Histidine kinase-like ATPase, C-terminal domain"/>
    <property type="match status" value="1"/>
</dbReference>
<evidence type="ECO:0000256" key="5">
    <source>
        <dbReference type="ARBA" id="ARBA00022741"/>
    </source>
</evidence>
<dbReference type="SMART" id="SM00388">
    <property type="entry name" value="HisKA"/>
    <property type="match status" value="1"/>
</dbReference>
<dbReference type="InterPro" id="IPR013656">
    <property type="entry name" value="PAS_4"/>
</dbReference>
<dbReference type="InterPro" id="IPR035965">
    <property type="entry name" value="PAS-like_dom_sf"/>
</dbReference>
<proteinExistence type="predicted"/>
<dbReference type="SMART" id="SM00387">
    <property type="entry name" value="HATPase_c"/>
    <property type="match status" value="1"/>
</dbReference>
<feature type="domain" description="Histidine kinase" evidence="9">
    <location>
        <begin position="184"/>
        <end position="399"/>
    </location>
</feature>
<evidence type="ECO:0000259" key="9">
    <source>
        <dbReference type="PROSITE" id="PS50109"/>
    </source>
</evidence>
<sequence>METHAVPLRDSGGHIQSALAIIRDIEERRQMSYQLEVQRNRLQTIIESEPECVKLQDRDGTILEINPAGLRLLNATDPSQVIGKTVYTFINNEYHTAYQQLTDEVFSAATPRSMEFEITGINNVHRWVETHAAPLLDNAGNVTALLAITRDIDDRKQSEERIHQQHAELAHVCRLSTIGELATGLAHELNQPLCAISSYAESAVLLNARPYGNDPAKVEQILQKIVCQTERANNILQHLRDFVRKKTPKSQPNQARALIEDMIEFIEPERRRQGIKIDLECDEQLPDILVDRVQIEQVILNLITNAIQAITQSENAQKQLSIKLSATPHNVTISVRDYADGVPEEIRSNLFTPFITTKAQGLGIGLALSHSIAEAHGGQLWYEPKNPGSLFSLRLPCKEQHV</sequence>
<accession>A0A0F7K0D6</accession>
<feature type="domain" description="PAC" evidence="10">
    <location>
        <begin position="112"/>
        <end position="164"/>
    </location>
</feature>
<dbReference type="GO" id="GO:0005524">
    <property type="term" value="F:ATP binding"/>
    <property type="evidence" value="ECO:0007669"/>
    <property type="project" value="UniProtKB-KW"/>
</dbReference>
<protein>
    <recommendedName>
        <fullName evidence="2">histidine kinase</fullName>
        <ecNumber evidence="2">2.7.13.3</ecNumber>
    </recommendedName>
</protein>
<dbReference type="InterPro" id="IPR000700">
    <property type="entry name" value="PAS-assoc_C"/>
</dbReference>
<dbReference type="Pfam" id="PF02518">
    <property type="entry name" value="HATPase_c"/>
    <property type="match status" value="1"/>
</dbReference>
<keyword evidence="4" id="KW-0808">Transferase</keyword>
<evidence type="ECO:0000259" key="10">
    <source>
        <dbReference type="PROSITE" id="PS50113"/>
    </source>
</evidence>
<dbReference type="CDD" id="cd00082">
    <property type="entry name" value="HisKA"/>
    <property type="match status" value="1"/>
</dbReference>
<dbReference type="PANTHER" id="PTHR43065:SF10">
    <property type="entry name" value="PEROXIDE STRESS-ACTIVATED HISTIDINE KINASE MAK3"/>
    <property type="match status" value="1"/>
</dbReference>
<evidence type="ECO:0000256" key="7">
    <source>
        <dbReference type="ARBA" id="ARBA00022840"/>
    </source>
</evidence>
<dbReference type="InterPro" id="IPR036097">
    <property type="entry name" value="HisK_dim/P_sf"/>
</dbReference>
<dbReference type="InterPro" id="IPR036890">
    <property type="entry name" value="HATPase_C_sf"/>
</dbReference>
<keyword evidence="3" id="KW-0597">Phosphoprotein</keyword>
<dbReference type="SMART" id="SM00091">
    <property type="entry name" value="PAS"/>
    <property type="match status" value="1"/>
</dbReference>
<evidence type="ECO:0000256" key="4">
    <source>
        <dbReference type="ARBA" id="ARBA00022679"/>
    </source>
</evidence>
<dbReference type="NCBIfam" id="TIGR00229">
    <property type="entry name" value="sensory_box"/>
    <property type="match status" value="1"/>
</dbReference>
<dbReference type="CDD" id="cd00130">
    <property type="entry name" value="PAS"/>
    <property type="match status" value="1"/>
</dbReference>
<evidence type="ECO:0000256" key="2">
    <source>
        <dbReference type="ARBA" id="ARBA00012438"/>
    </source>
</evidence>
<feature type="domain" description="PAC" evidence="10">
    <location>
        <begin position="1"/>
        <end position="37"/>
    </location>
</feature>
<evidence type="ECO:0000256" key="3">
    <source>
        <dbReference type="ARBA" id="ARBA00022553"/>
    </source>
</evidence>
<dbReference type="SUPFAM" id="SSF55785">
    <property type="entry name" value="PYP-like sensor domain (PAS domain)"/>
    <property type="match status" value="1"/>
</dbReference>
<organism evidence="11 12">
    <name type="scientific">Sedimenticola thiotaurini</name>
    <dbReference type="NCBI Taxonomy" id="1543721"/>
    <lineage>
        <taxon>Bacteria</taxon>
        <taxon>Pseudomonadati</taxon>
        <taxon>Pseudomonadota</taxon>
        <taxon>Gammaproteobacteria</taxon>
        <taxon>Chromatiales</taxon>
        <taxon>Sedimenticolaceae</taxon>
        <taxon>Sedimenticola</taxon>
    </lineage>
</organism>
<dbReference type="Gene3D" id="1.10.287.130">
    <property type="match status" value="1"/>
</dbReference>
<dbReference type="InterPro" id="IPR003661">
    <property type="entry name" value="HisK_dim/P_dom"/>
</dbReference>
<dbReference type="Pfam" id="PF08448">
    <property type="entry name" value="PAS_4"/>
    <property type="match status" value="1"/>
</dbReference>
<dbReference type="Pfam" id="PF00512">
    <property type="entry name" value="HisKA"/>
    <property type="match status" value="1"/>
</dbReference>
<comment type="catalytic activity">
    <reaction evidence="1">
        <text>ATP + protein L-histidine = ADP + protein N-phospho-L-histidine.</text>
        <dbReference type="EC" id="2.7.13.3"/>
    </reaction>
</comment>
<evidence type="ECO:0000256" key="1">
    <source>
        <dbReference type="ARBA" id="ARBA00000085"/>
    </source>
</evidence>
<dbReference type="KEGG" id="seds:AAY24_01620"/>
<dbReference type="InterPro" id="IPR003594">
    <property type="entry name" value="HATPase_dom"/>
</dbReference>
<dbReference type="PROSITE" id="PS50109">
    <property type="entry name" value="HIS_KIN"/>
    <property type="match status" value="1"/>
</dbReference>
<keyword evidence="12" id="KW-1185">Reference proteome</keyword>
<keyword evidence="5" id="KW-0547">Nucleotide-binding</keyword>
<keyword evidence="8" id="KW-0902">Two-component regulatory system</keyword>
<keyword evidence="7" id="KW-0067">ATP-binding</keyword>
<reference evidence="11 12" key="1">
    <citation type="journal article" date="2015" name="Genome Announc.">
        <title>Complete Genome Sequence of Sedimenticola thiotaurini Strain SIP-G1, a Polyphosphate- and Polyhydroxyalkanoate-Accumulating Sulfur-Oxidizing Gammaproteobacterium Isolated from Salt Marsh Sediments.</title>
        <authorList>
            <person name="Flood B.E."/>
            <person name="Jones D.S."/>
            <person name="Bailey J.V."/>
        </authorList>
    </citation>
    <scope>NUCLEOTIDE SEQUENCE [LARGE SCALE GENOMIC DNA]</scope>
    <source>
        <strain evidence="11 12">SIP-G1</strain>
    </source>
</reference>
<evidence type="ECO:0000313" key="11">
    <source>
        <dbReference type="EMBL" id="AKH21986.1"/>
    </source>
</evidence>
<dbReference type="GO" id="GO:0000155">
    <property type="term" value="F:phosphorelay sensor kinase activity"/>
    <property type="evidence" value="ECO:0007669"/>
    <property type="project" value="InterPro"/>
</dbReference>
<dbReference type="EMBL" id="CP011412">
    <property type="protein sequence ID" value="AKH21986.1"/>
    <property type="molecule type" value="Genomic_DNA"/>
</dbReference>
<dbReference type="Proteomes" id="UP000034410">
    <property type="component" value="Chromosome"/>
</dbReference>
<dbReference type="InterPro" id="IPR004358">
    <property type="entry name" value="Sig_transdc_His_kin-like_C"/>
</dbReference>
<dbReference type="PRINTS" id="PR00344">
    <property type="entry name" value="BCTRLSENSOR"/>
</dbReference>
<dbReference type="InterPro" id="IPR005467">
    <property type="entry name" value="His_kinase_dom"/>
</dbReference>
<evidence type="ECO:0000256" key="6">
    <source>
        <dbReference type="ARBA" id="ARBA00022777"/>
    </source>
</evidence>
<dbReference type="Gene3D" id="3.30.450.20">
    <property type="entry name" value="PAS domain"/>
    <property type="match status" value="1"/>
</dbReference>
<dbReference type="SUPFAM" id="SSF47384">
    <property type="entry name" value="Homodimeric domain of signal transducing histidine kinase"/>
    <property type="match status" value="1"/>
</dbReference>
<name>A0A0F7K0D6_9GAMM</name>
<dbReference type="SUPFAM" id="SSF55874">
    <property type="entry name" value="ATPase domain of HSP90 chaperone/DNA topoisomerase II/histidine kinase"/>
    <property type="match status" value="1"/>
</dbReference>
<dbReference type="InterPro" id="IPR000014">
    <property type="entry name" value="PAS"/>
</dbReference>
<gene>
    <name evidence="11" type="ORF">AAY24_01620</name>
</gene>